<keyword evidence="3" id="KW-0560">Oxidoreductase</keyword>
<keyword evidence="2 5" id="KW-0223">Dioxygenase</keyword>
<dbReference type="GO" id="GO:0016702">
    <property type="term" value="F:oxidoreductase activity, acting on single donors with incorporation of molecular oxygen, incorporation of two atoms of oxygen"/>
    <property type="evidence" value="ECO:0007669"/>
    <property type="project" value="InterPro"/>
</dbReference>
<dbReference type="PANTHER" id="PTHR33711">
    <property type="entry name" value="DIOXYGENASE, PUTATIVE (AFU_ORTHOLOGUE AFUA_2G02910)-RELATED"/>
    <property type="match status" value="1"/>
</dbReference>
<accession>A0A1C7MK13</accession>
<proteinExistence type="inferred from homology"/>
<dbReference type="EMBL" id="LUGG01000002">
    <property type="protein sequence ID" value="OBZ77202.1"/>
    <property type="molecule type" value="Genomic_DNA"/>
</dbReference>
<sequence>MSTTCYLANMLTTSLSPTVKLSDFVPQPTSLATLLFSILRTAFIMLVAENPILWMIQQRWLNPQLDMEGPFYVVGSPNRQIADGKAQIASISELKESTPFLFTFSVKDPKGDPIPNVRFQWWQANSGGSYYHASYKLRGHFTTDAEGNAEVMTVRPGVYGPEGHKRAGHAHITMKDSAGNFKTLTTQAYVCTANNPSDLHPDIVNYLRSPRFSNVVRAWSIPSASNGQPLLDLPELSEEDYDTMKKVDWWNTRLAESGCKMQIVGGGHMTYSMTPRTGFFGF</sequence>
<name>A0A1C7MK13_GRIFR</name>
<evidence type="ECO:0000313" key="6">
    <source>
        <dbReference type="Proteomes" id="UP000092993"/>
    </source>
</evidence>
<dbReference type="OMA" id="AGKHRFM"/>
<dbReference type="PANTHER" id="PTHR33711:SF10">
    <property type="entry name" value="INTRADIOL RING-CLEAVAGE DIOXYGENASES DOMAIN-CONTAINING PROTEIN"/>
    <property type="match status" value="1"/>
</dbReference>
<dbReference type="Gene3D" id="2.60.130.10">
    <property type="entry name" value="Aromatic compound dioxygenase"/>
    <property type="match status" value="1"/>
</dbReference>
<evidence type="ECO:0000313" key="5">
    <source>
        <dbReference type="EMBL" id="OBZ77202.1"/>
    </source>
</evidence>
<evidence type="ECO:0000256" key="3">
    <source>
        <dbReference type="ARBA" id="ARBA00023002"/>
    </source>
</evidence>
<comment type="similarity">
    <text evidence="1">Belongs to the intradiol ring-cleavage dioxygenase family.</text>
</comment>
<dbReference type="AlphaFoldDB" id="A0A1C7MK13"/>
<dbReference type="InterPro" id="IPR015889">
    <property type="entry name" value="Intradiol_dOase_core"/>
</dbReference>
<comment type="caution">
    <text evidence="5">The sequence shown here is derived from an EMBL/GenBank/DDBJ whole genome shotgun (WGS) entry which is preliminary data.</text>
</comment>
<dbReference type="SUPFAM" id="SSF49482">
    <property type="entry name" value="Aromatic compound dioxygenase"/>
    <property type="match status" value="1"/>
</dbReference>
<reference evidence="5 6" key="1">
    <citation type="submission" date="2016-03" db="EMBL/GenBank/DDBJ databases">
        <title>Whole genome sequencing of Grifola frondosa 9006-11.</title>
        <authorList>
            <person name="Min B."/>
            <person name="Park H."/>
            <person name="Kim J.-G."/>
            <person name="Cho H."/>
            <person name="Oh Y.-L."/>
            <person name="Kong W.-S."/>
            <person name="Choi I.-G."/>
        </authorList>
    </citation>
    <scope>NUCLEOTIDE SEQUENCE [LARGE SCALE GENOMIC DNA]</scope>
    <source>
        <strain evidence="5 6">9006-11</strain>
    </source>
</reference>
<gene>
    <name evidence="5" type="primary">catA_1</name>
    <name evidence="5" type="ORF">A0H81_01621</name>
</gene>
<dbReference type="InterPro" id="IPR000627">
    <property type="entry name" value="Intradiol_dOase_C"/>
</dbReference>
<keyword evidence="6" id="KW-1185">Reference proteome</keyword>
<protein>
    <submittedName>
        <fullName evidence="5">Catechol 1,2-dioxygenase</fullName>
    </submittedName>
</protein>
<dbReference type="Pfam" id="PF00775">
    <property type="entry name" value="Dioxygenase_C"/>
    <property type="match status" value="1"/>
</dbReference>
<dbReference type="InterPro" id="IPR050770">
    <property type="entry name" value="Intradiol_RC_Dioxygenase"/>
</dbReference>
<organism evidence="5 6">
    <name type="scientific">Grifola frondosa</name>
    <name type="common">Maitake</name>
    <name type="synonym">Polyporus frondosus</name>
    <dbReference type="NCBI Taxonomy" id="5627"/>
    <lineage>
        <taxon>Eukaryota</taxon>
        <taxon>Fungi</taxon>
        <taxon>Dikarya</taxon>
        <taxon>Basidiomycota</taxon>
        <taxon>Agaricomycotina</taxon>
        <taxon>Agaricomycetes</taxon>
        <taxon>Polyporales</taxon>
        <taxon>Grifolaceae</taxon>
        <taxon>Grifola</taxon>
    </lineage>
</organism>
<evidence type="ECO:0000256" key="1">
    <source>
        <dbReference type="ARBA" id="ARBA00007825"/>
    </source>
</evidence>
<dbReference type="OrthoDB" id="121380at2759"/>
<evidence type="ECO:0000256" key="2">
    <source>
        <dbReference type="ARBA" id="ARBA00022964"/>
    </source>
</evidence>
<dbReference type="Proteomes" id="UP000092993">
    <property type="component" value="Unassembled WGS sequence"/>
</dbReference>
<dbReference type="GO" id="GO:0008199">
    <property type="term" value="F:ferric iron binding"/>
    <property type="evidence" value="ECO:0007669"/>
    <property type="project" value="InterPro"/>
</dbReference>
<evidence type="ECO:0000259" key="4">
    <source>
        <dbReference type="Pfam" id="PF00775"/>
    </source>
</evidence>
<feature type="domain" description="Intradiol ring-cleavage dioxygenases" evidence="4">
    <location>
        <begin position="68"/>
        <end position="190"/>
    </location>
</feature>